<feature type="domain" description="BRCT" evidence="12">
    <location>
        <begin position="8"/>
        <end position="100"/>
    </location>
</feature>
<dbReference type="GO" id="GO:0031848">
    <property type="term" value="P:protection from non-homologous end joining at telomere"/>
    <property type="evidence" value="ECO:0007669"/>
    <property type="project" value="TreeGrafter"/>
</dbReference>
<dbReference type="InterPro" id="IPR036420">
    <property type="entry name" value="BRCT_dom_sf"/>
</dbReference>
<evidence type="ECO:0000259" key="12">
    <source>
        <dbReference type="PROSITE" id="PS50172"/>
    </source>
</evidence>
<dbReference type="Pfam" id="PF16589">
    <property type="entry name" value="BRCT_2"/>
    <property type="match status" value="1"/>
</dbReference>
<feature type="compositionally biased region" description="Polar residues" evidence="11">
    <location>
        <begin position="491"/>
        <end position="525"/>
    </location>
</feature>
<feature type="compositionally biased region" description="Polar residues" evidence="11">
    <location>
        <begin position="286"/>
        <end position="296"/>
    </location>
</feature>
<keyword evidence="5 10" id="KW-0805">Transcription regulation</keyword>
<evidence type="ECO:0000256" key="3">
    <source>
        <dbReference type="ARBA" id="ARBA00022454"/>
    </source>
</evidence>
<keyword evidence="4 10" id="KW-0779">Telomere</keyword>
<dbReference type="GO" id="GO:0042162">
    <property type="term" value="F:telomeric DNA binding"/>
    <property type="evidence" value="ECO:0007669"/>
    <property type="project" value="TreeGrafter"/>
</dbReference>
<dbReference type="Pfam" id="PF08914">
    <property type="entry name" value="Myb_Rap1"/>
    <property type="match status" value="1"/>
</dbReference>
<feature type="region of interest" description="Disordered" evidence="11">
    <location>
        <begin position="642"/>
        <end position="661"/>
    </location>
</feature>
<dbReference type="GO" id="GO:0010833">
    <property type="term" value="P:telomere maintenance via telomere lengthening"/>
    <property type="evidence" value="ECO:0007669"/>
    <property type="project" value="UniProtKB-UniRule"/>
</dbReference>
<dbReference type="PROSITE" id="PS50172">
    <property type="entry name" value="BRCT"/>
    <property type="match status" value="1"/>
</dbReference>
<gene>
    <name evidence="13" type="ORF">FSCOSCO3_A006666</name>
</gene>
<keyword evidence="14" id="KW-1185">Reference proteome</keyword>
<feature type="region of interest" description="Disordered" evidence="11">
    <location>
        <begin position="102"/>
        <end position="129"/>
    </location>
</feature>
<dbReference type="EMBL" id="CAWUFR010000010">
    <property type="protein sequence ID" value="CAK6952623.1"/>
    <property type="molecule type" value="Genomic_DNA"/>
</dbReference>
<accession>A0AAV1N0P0</accession>
<evidence type="ECO:0000256" key="1">
    <source>
        <dbReference type="ARBA" id="ARBA00010467"/>
    </source>
</evidence>
<evidence type="ECO:0000256" key="4">
    <source>
        <dbReference type="ARBA" id="ARBA00022895"/>
    </source>
</evidence>
<dbReference type="CDD" id="cd11653">
    <property type="entry name" value="rap1_RCT"/>
    <property type="match status" value="1"/>
</dbReference>
<dbReference type="InterPro" id="IPR039595">
    <property type="entry name" value="TE2IP/Rap1"/>
</dbReference>
<dbReference type="CDD" id="cd11655">
    <property type="entry name" value="rap1_myb-like"/>
    <property type="match status" value="1"/>
</dbReference>
<dbReference type="GO" id="GO:0006355">
    <property type="term" value="P:regulation of DNA-templated transcription"/>
    <property type="evidence" value="ECO:0007669"/>
    <property type="project" value="UniProtKB-UniRule"/>
</dbReference>
<dbReference type="PANTHER" id="PTHR16466">
    <property type="entry name" value="TELOMERE REPEAT-BINDING FACTOR 2-INTERACTING PROTEIN 1"/>
    <property type="match status" value="1"/>
</dbReference>
<dbReference type="AlphaFoldDB" id="A0AAV1N0P0"/>
<evidence type="ECO:0000313" key="13">
    <source>
        <dbReference type="EMBL" id="CAK6952623.1"/>
    </source>
</evidence>
<evidence type="ECO:0000256" key="10">
    <source>
        <dbReference type="RuleBase" id="RU367107"/>
    </source>
</evidence>
<comment type="similarity">
    <text evidence="1 10">Belongs to the RAP1 family.</text>
</comment>
<evidence type="ECO:0000256" key="7">
    <source>
        <dbReference type="ARBA" id="ARBA00023163"/>
    </source>
</evidence>
<sequence length="762" mass="82306">MPSKQQDAKPKILSVLFMTLDGEPMSFYLRPGPVKSKLQPLITAGGGLLCNVQQPGAILLIDPEEKGSIPESTAHWYVSTQYIHDCIEKDEQLNLEDYRLNPEGEQRQSPRPSNRKEPSPSGLGGRVAYTPEEDDAILSYVSKHKSEIGGNRLWQQMEKQCVTIHSWQSMKYRYRVRLAHKQSEIEEVETTEEKLKAAEEETKEEEKQETEEAAPSQAHSETTDPLQTQSAGTDLTQIDAEPIPAERTQPENSTEAQTSSSPQPEEPPMDPQREAIPAESTEPETDTSQSTPQQENVPEDSQPEPLPSTSSLKKSKQKEKTSPTLVQPQRRSTRRQLELEDTLSSQPYSKKLRSASASIEQPSSSPQPSKKTRPAVKSSSQKDTTVDEPSPKRARGKREATVAECQQEESLQAAVSDTVQADEESDSVPQTGEKKEGRKLGILESATKEFEDESDPEDEAPHHQNPAATVTLQPTSTDPVPPSSDKAVDAASTQSNPEPGPSLQENVQEALASSSNHLPETSCPQPASAEPAASMPTAAQPPATEPAVAEPAVAEPPATEPAVAEPAVAEPAVTEPAVVAPAVHEPAAVAPAGTEPVVPEPPVTEPAVVASAAVVPAAAECAAAQVVPATSKPHLFIFDNESQEEDSQSVIGNNTAVNPQPTVNKEAAVSLTQVQLEEDKQRIRELISQTKQDLICVTKALLRTSGDFSAALELLLNSSSVSGPFWNRCDDSLLLSADPAARQQLQEKYGEEGVAKRIVFLI</sequence>
<dbReference type="Pfam" id="PF11626">
    <property type="entry name" value="Rap1_C"/>
    <property type="match status" value="1"/>
</dbReference>
<dbReference type="InterPro" id="IPR021661">
    <property type="entry name" value="Rap1_C"/>
</dbReference>
<dbReference type="Proteomes" id="UP001314229">
    <property type="component" value="Unassembled WGS sequence"/>
</dbReference>
<organism evidence="13 14">
    <name type="scientific">Scomber scombrus</name>
    <name type="common">Atlantic mackerel</name>
    <name type="synonym">Scomber vernalis</name>
    <dbReference type="NCBI Taxonomy" id="13677"/>
    <lineage>
        <taxon>Eukaryota</taxon>
        <taxon>Metazoa</taxon>
        <taxon>Chordata</taxon>
        <taxon>Craniata</taxon>
        <taxon>Vertebrata</taxon>
        <taxon>Euteleostomi</taxon>
        <taxon>Actinopterygii</taxon>
        <taxon>Neopterygii</taxon>
        <taxon>Teleostei</taxon>
        <taxon>Neoteleostei</taxon>
        <taxon>Acanthomorphata</taxon>
        <taxon>Pelagiaria</taxon>
        <taxon>Scombriformes</taxon>
        <taxon>Scombridae</taxon>
        <taxon>Scomber</taxon>
    </lineage>
</organism>
<comment type="subunit">
    <text evidence="10">Homodimer.</text>
</comment>
<feature type="compositionally biased region" description="Basic and acidic residues" evidence="11">
    <location>
        <begin position="102"/>
        <end position="118"/>
    </location>
</feature>
<feature type="region of interest" description="Disordered" evidence="11">
    <location>
        <begin position="185"/>
        <end position="569"/>
    </location>
</feature>
<feature type="compositionally biased region" description="Low complexity" evidence="11">
    <location>
        <begin position="354"/>
        <end position="369"/>
    </location>
</feature>
<dbReference type="InterPro" id="IPR015010">
    <property type="entry name" value="TERF2IP_Myb"/>
</dbReference>
<dbReference type="FunFam" id="1.10.10.60:FF:000246">
    <property type="entry name" value="Telomeric repeat-binding factor 2-interacting protein 1"/>
    <property type="match status" value="1"/>
</dbReference>
<dbReference type="SUPFAM" id="SSF46689">
    <property type="entry name" value="Homeodomain-like"/>
    <property type="match status" value="1"/>
</dbReference>
<evidence type="ECO:0000256" key="5">
    <source>
        <dbReference type="ARBA" id="ARBA00023015"/>
    </source>
</evidence>
<dbReference type="Gene3D" id="1.10.10.60">
    <property type="entry name" value="Homeodomain-like"/>
    <property type="match status" value="1"/>
</dbReference>
<evidence type="ECO:0000313" key="14">
    <source>
        <dbReference type="Proteomes" id="UP001314229"/>
    </source>
</evidence>
<feature type="compositionally biased region" description="Polar residues" evidence="11">
    <location>
        <begin position="408"/>
        <end position="419"/>
    </location>
</feature>
<keyword evidence="7 10" id="KW-0804">Transcription</keyword>
<reference evidence="13 14" key="1">
    <citation type="submission" date="2024-01" db="EMBL/GenBank/DDBJ databases">
        <authorList>
            <person name="Alioto T."/>
            <person name="Alioto T."/>
            <person name="Gomez Garrido J."/>
        </authorList>
    </citation>
    <scope>NUCLEOTIDE SEQUENCE [LARGE SCALE GENOMIC DNA]</scope>
</reference>
<name>A0AAV1N0P0_SCOSC</name>
<comment type="subcellular location">
    <subcellularLocation>
        <location evidence="10">Nucleus</location>
    </subcellularLocation>
    <subcellularLocation>
        <location evidence="10">Chromosome</location>
        <location evidence="10">Telomere</location>
    </subcellularLocation>
</comment>
<proteinExistence type="inferred from homology"/>
<evidence type="ECO:0000256" key="9">
    <source>
        <dbReference type="ARBA" id="ARBA00032471"/>
    </source>
</evidence>
<keyword evidence="6 10" id="KW-0010">Activator</keyword>
<evidence type="ECO:0000256" key="8">
    <source>
        <dbReference type="ARBA" id="ARBA00023242"/>
    </source>
</evidence>
<dbReference type="SUPFAM" id="SSF52113">
    <property type="entry name" value="BRCT domain"/>
    <property type="match status" value="1"/>
</dbReference>
<feature type="compositionally biased region" description="Polar residues" evidence="11">
    <location>
        <begin position="648"/>
        <end position="661"/>
    </location>
</feature>
<keyword evidence="8 10" id="KW-0539">Nucleus</keyword>
<dbReference type="GO" id="GO:0005654">
    <property type="term" value="C:nucleoplasm"/>
    <property type="evidence" value="ECO:0007669"/>
    <property type="project" value="UniProtKB-ARBA"/>
</dbReference>
<dbReference type="InterPro" id="IPR001357">
    <property type="entry name" value="BRCT_dom"/>
</dbReference>
<evidence type="ECO:0000256" key="2">
    <source>
        <dbReference type="ARBA" id="ARBA00017805"/>
    </source>
</evidence>
<dbReference type="GO" id="GO:0070187">
    <property type="term" value="C:shelterin complex"/>
    <property type="evidence" value="ECO:0007669"/>
    <property type="project" value="TreeGrafter"/>
</dbReference>
<evidence type="ECO:0000256" key="11">
    <source>
        <dbReference type="SAM" id="MobiDB-lite"/>
    </source>
</evidence>
<dbReference type="PANTHER" id="PTHR16466:SF6">
    <property type="entry name" value="TELOMERIC REPEAT-BINDING FACTOR 2-INTERACTING PROTEIN 1"/>
    <property type="match status" value="1"/>
</dbReference>
<feature type="compositionally biased region" description="Basic and acidic residues" evidence="11">
    <location>
        <begin position="191"/>
        <end position="206"/>
    </location>
</feature>
<evidence type="ECO:0000256" key="6">
    <source>
        <dbReference type="ARBA" id="ARBA00023159"/>
    </source>
</evidence>
<keyword evidence="3 10" id="KW-0158">Chromosome</keyword>
<dbReference type="InterPro" id="IPR009057">
    <property type="entry name" value="Homeodomain-like_sf"/>
</dbReference>
<protein>
    <recommendedName>
        <fullName evidence="2 10">Telomeric repeat-binding factor 2-interacting protein 1</fullName>
        <shortName evidence="10">TERF2-interacting telomeric protein 1</shortName>
    </recommendedName>
    <alternativeName>
        <fullName evidence="9 10">Repressor/activator protein 1 homolog</fullName>
    </alternativeName>
</protein>
<feature type="compositionally biased region" description="Basic and acidic residues" evidence="11">
    <location>
        <begin position="432"/>
        <end position="449"/>
    </location>
</feature>
<feature type="compositionally biased region" description="Polar residues" evidence="11">
    <location>
        <begin position="217"/>
        <end position="236"/>
    </location>
</feature>
<feature type="compositionally biased region" description="Low complexity" evidence="11">
    <location>
        <begin position="536"/>
        <end position="569"/>
    </location>
</feature>
<comment type="function">
    <text evidence="10">Acts both as a regulator of telomere function and as a transcription regulator. Involved in the regulation of telomere length and protection as a component of the shelterin complex (telosome). Does not bind DNA directly: recruited to telomeric double-stranded 5'-TTAGGG-3' repeats via its interaction with terf2. Independently of its function in telomeres, also acts as a transcription regulator: recruited to extratelomeric 5'-TTAGGG-3' sites via its association with terf2 or other factors, and regulates gene expression.</text>
</comment>
<comment type="caution">
    <text evidence="13">The sequence shown here is derived from an EMBL/GenBank/DDBJ whole genome shotgun (WGS) entry which is preliminary data.</text>
</comment>